<name>A0A0G3EFG1_9BACT</name>
<dbReference type="AlphaFoldDB" id="A0A0G3EFG1"/>
<dbReference type="STRING" id="1307763.L21SP4_01961"/>
<evidence type="ECO:0000313" key="2">
    <source>
        <dbReference type="Proteomes" id="UP000035268"/>
    </source>
</evidence>
<sequence length="305" mass="35208">MTMAQAMVIQGRRITDGEIALIRDLMAKNQDWGRTRLSEELCRCWNWRNAQGRIKDMAARSLLLKLERRGCIELPARQRPSSNHFRNRCVPAVEPAAEPIRSDLSALRPLSADLVAPRSDNSQLFKGLLGRYHYLGHRNTVGENLRYLIRDRHGRLVACALFGSAAWKCADRDRFLGWDRACRERNLQALTNNTRFLILPWVEVPHLASHVLGLIARRIRDDWQGKYAHPVHALETFVDRSRFKGTCYRAANWMRLGATQGRTRNDRDRRIQAPVKDVYLYPLIPEFRRELCAPACSRTEGRAGR</sequence>
<dbReference type="Pfam" id="PF14236">
    <property type="entry name" value="DruA"/>
    <property type="match status" value="1"/>
</dbReference>
<gene>
    <name evidence="1" type="ORF">L21SP4_01961</name>
</gene>
<organism evidence="1 2">
    <name type="scientific">Kiritimatiella glycovorans</name>
    <dbReference type="NCBI Taxonomy" id="1307763"/>
    <lineage>
        <taxon>Bacteria</taxon>
        <taxon>Pseudomonadati</taxon>
        <taxon>Kiritimatiellota</taxon>
        <taxon>Kiritimatiellia</taxon>
        <taxon>Kiritimatiellales</taxon>
        <taxon>Kiritimatiellaceae</taxon>
        <taxon>Kiritimatiella</taxon>
    </lineage>
</organism>
<protein>
    <submittedName>
        <fullName evidence="1">Uncharacterized protein</fullName>
    </submittedName>
</protein>
<reference evidence="1 2" key="2">
    <citation type="journal article" date="2016" name="ISME J.">
        <title>Characterization of the first cultured representative of Verrucomicrobia subdivision 5 indicates the proposal of a novel phylum.</title>
        <authorList>
            <person name="Spring S."/>
            <person name="Bunk B."/>
            <person name="Sproer C."/>
            <person name="Schumann P."/>
            <person name="Rohde M."/>
            <person name="Tindall B.J."/>
            <person name="Klenk H.P."/>
        </authorList>
    </citation>
    <scope>NUCLEOTIDE SEQUENCE [LARGE SCALE GENOMIC DNA]</scope>
    <source>
        <strain evidence="1 2">L21-Fru-AB</strain>
    </source>
</reference>
<proteinExistence type="predicted"/>
<evidence type="ECO:0000313" key="1">
    <source>
        <dbReference type="EMBL" id="AKJ65196.1"/>
    </source>
</evidence>
<dbReference type="Proteomes" id="UP000035268">
    <property type="component" value="Chromosome"/>
</dbReference>
<reference evidence="2" key="1">
    <citation type="submission" date="2015-02" db="EMBL/GenBank/DDBJ databases">
        <title>Description and complete genome sequence of the first cultured representative of the subdivision 5 of the Verrucomicrobia phylum.</title>
        <authorList>
            <person name="Spring S."/>
            <person name="Bunk B."/>
            <person name="Sproer C."/>
            <person name="Klenk H.-P."/>
        </authorList>
    </citation>
    <scope>NUCLEOTIDE SEQUENCE [LARGE SCALE GENOMIC DNA]</scope>
    <source>
        <strain evidence="2">L21-Fru-AB</strain>
    </source>
</reference>
<accession>A0A0G3EFG1</accession>
<dbReference type="InterPro" id="IPR025639">
    <property type="entry name" value="DruA"/>
</dbReference>
<dbReference type="PATRIC" id="fig|1609981.3.peg.2038"/>
<dbReference type="KEGG" id="vbl:L21SP4_01961"/>
<keyword evidence="2" id="KW-1185">Reference proteome</keyword>
<dbReference type="EMBL" id="CP010904">
    <property type="protein sequence ID" value="AKJ65196.1"/>
    <property type="molecule type" value="Genomic_DNA"/>
</dbReference>